<keyword evidence="6" id="KW-1185">Reference proteome</keyword>
<accession>A0A1M5VTP4</accession>
<evidence type="ECO:0000259" key="4">
    <source>
        <dbReference type="PROSITE" id="PS01124"/>
    </source>
</evidence>
<organism evidence="5 6">
    <name type="scientific">Chryseolinea serpens</name>
    <dbReference type="NCBI Taxonomy" id="947013"/>
    <lineage>
        <taxon>Bacteria</taxon>
        <taxon>Pseudomonadati</taxon>
        <taxon>Bacteroidota</taxon>
        <taxon>Cytophagia</taxon>
        <taxon>Cytophagales</taxon>
        <taxon>Fulvivirgaceae</taxon>
        <taxon>Chryseolinea</taxon>
    </lineage>
</organism>
<dbReference type="GO" id="GO:0003700">
    <property type="term" value="F:DNA-binding transcription factor activity"/>
    <property type="evidence" value="ECO:0007669"/>
    <property type="project" value="InterPro"/>
</dbReference>
<dbReference type="Pfam" id="PF12833">
    <property type="entry name" value="HTH_18"/>
    <property type="match status" value="1"/>
</dbReference>
<reference evidence="5 6" key="1">
    <citation type="submission" date="2016-11" db="EMBL/GenBank/DDBJ databases">
        <authorList>
            <person name="Jaros S."/>
            <person name="Januszkiewicz K."/>
            <person name="Wedrychowicz H."/>
        </authorList>
    </citation>
    <scope>NUCLEOTIDE SEQUENCE [LARGE SCALE GENOMIC DNA]</scope>
    <source>
        <strain evidence="5 6">DSM 24574</strain>
    </source>
</reference>
<dbReference type="Proteomes" id="UP000184212">
    <property type="component" value="Unassembled WGS sequence"/>
</dbReference>
<dbReference type="STRING" id="947013.SAMN04488109_5406"/>
<keyword evidence="3" id="KW-0804">Transcription</keyword>
<protein>
    <submittedName>
        <fullName evidence="5">AraC-type DNA-binding protein</fullName>
    </submittedName>
</protein>
<name>A0A1M5VTP4_9BACT</name>
<dbReference type="SMART" id="SM00342">
    <property type="entry name" value="HTH_ARAC"/>
    <property type="match status" value="1"/>
</dbReference>
<keyword evidence="2 5" id="KW-0238">DNA-binding</keyword>
<dbReference type="OrthoDB" id="9793451at2"/>
<feature type="domain" description="HTH araC/xylS-type" evidence="4">
    <location>
        <begin position="211"/>
        <end position="309"/>
    </location>
</feature>
<dbReference type="AlphaFoldDB" id="A0A1M5VTP4"/>
<dbReference type="PANTHER" id="PTHR43280">
    <property type="entry name" value="ARAC-FAMILY TRANSCRIPTIONAL REGULATOR"/>
    <property type="match status" value="1"/>
</dbReference>
<evidence type="ECO:0000313" key="6">
    <source>
        <dbReference type="Proteomes" id="UP000184212"/>
    </source>
</evidence>
<dbReference type="InterPro" id="IPR009057">
    <property type="entry name" value="Homeodomain-like_sf"/>
</dbReference>
<evidence type="ECO:0000256" key="1">
    <source>
        <dbReference type="ARBA" id="ARBA00023015"/>
    </source>
</evidence>
<evidence type="ECO:0000256" key="2">
    <source>
        <dbReference type="ARBA" id="ARBA00023125"/>
    </source>
</evidence>
<dbReference type="GO" id="GO:0043565">
    <property type="term" value="F:sequence-specific DNA binding"/>
    <property type="evidence" value="ECO:0007669"/>
    <property type="project" value="InterPro"/>
</dbReference>
<dbReference type="RefSeq" id="WP_084138430.1">
    <property type="nucleotide sequence ID" value="NZ_FQWQ01000004.1"/>
</dbReference>
<sequence length="310" mass="36065">MGKTKKEQLPQYKLEHYVDAHRSREQSADFGYNTLEPSVKIPGFELYSTQGLKDRIGPLKSFFYRIGFTLAGGVSVELGLEKYRHSRGTVNFTAINDIFSLYDPTPDFFGYYMLFTPAFMQEEQMLSRKLGDEYPFWHPSNMHFLNLSPEELDQIIYFAQKIDEELHHRKTGRVEAVRMYLTLILLECKRSFERQDLSSYNGFSESNILVARFKKLVAEHFLKERRVSDYADRLAVTPNHLNKVIKEHTGLTALENIQEMLLLEAKAQVRHTDLSISEIAYALDFSDPASFNRFFRRSTGVTPLDFRQKA</sequence>
<keyword evidence="1" id="KW-0805">Transcription regulation</keyword>
<evidence type="ECO:0000313" key="5">
    <source>
        <dbReference type="EMBL" id="SHH78649.1"/>
    </source>
</evidence>
<dbReference type="EMBL" id="FQWQ01000004">
    <property type="protein sequence ID" value="SHH78649.1"/>
    <property type="molecule type" value="Genomic_DNA"/>
</dbReference>
<dbReference type="PROSITE" id="PS01124">
    <property type="entry name" value="HTH_ARAC_FAMILY_2"/>
    <property type="match status" value="1"/>
</dbReference>
<proteinExistence type="predicted"/>
<evidence type="ECO:0000256" key="3">
    <source>
        <dbReference type="ARBA" id="ARBA00023163"/>
    </source>
</evidence>
<dbReference type="Gene3D" id="1.10.10.60">
    <property type="entry name" value="Homeodomain-like"/>
    <property type="match status" value="1"/>
</dbReference>
<dbReference type="PANTHER" id="PTHR43280:SF32">
    <property type="entry name" value="TRANSCRIPTIONAL REGULATORY PROTEIN"/>
    <property type="match status" value="1"/>
</dbReference>
<dbReference type="SUPFAM" id="SSF46689">
    <property type="entry name" value="Homeodomain-like"/>
    <property type="match status" value="1"/>
</dbReference>
<gene>
    <name evidence="5" type="ORF">SAMN04488109_5406</name>
</gene>
<dbReference type="InterPro" id="IPR018060">
    <property type="entry name" value="HTH_AraC"/>
</dbReference>